<accession>A0ABU3CLA1</accession>
<reference evidence="2 3" key="1">
    <citation type="submission" date="2023-09" db="EMBL/GenBank/DDBJ databases">
        <authorList>
            <person name="Rey-Velasco X."/>
        </authorList>
    </citation>
    <scope>NUCLEOTIDE SEQUENCE [LARGE SCALE GENOMIC DNA]</scope>
    <source>
        <strain evidence="2 3">F260</strain>
    </source>
</reference>
<evidence type="ECO:0000256" key="1">
    <source>
        <dbReference type="SAM" id="Phobius"/>
    </source>
</evidence>
<keyword evidence="1" id="KW-0472">Membrane</keyword>
<keyword evidence="3" id="KW-1185">Reference proteome</keyword>
<proteinExistence type="predicted"/>
<sequence>MKFFIYSVIILAVILIGYHVRILDFDNLLKGESANATAAILASFCVVLLMAILLVSRKISRKDS</sequence>
<name>A0ABU3CLA1_9FLAO</name>
<dbReference type="RefSeq" id="WP_311495246.1">
    <property type="nucleotide sequence ID" value="NZ_JAVRHO010000013.1"/>
</dbReference>
<gene>
    <name evidence="2" type="ORF">RM545_10585</name>
</gene>
<evidence type="ECO:0000313" key="3">
    <source>
        <dbReference type="Proteomes" id="UP001245285"/>
    </source>
</evidence>
<evidence type="ECO:0000313" key="2">
    <source>
        <dbReference type="EMBL" id="MDT0647134.1"/>
    </source>
</evidence>
<feature type="transmembrane region" description="Helical" evidence="1">
    <location>
        <begin position="34"/>
        <end position="55"/>
    </location>
</feature>
<keyword evidence="1" id="KW-0812">Transmembrane</keyword>
<dbReference type="Proteomes" id="UP001245285">
    <property type="component" value="Unassembled WGS sequence"/>
</dbReference>
<organism evidence="2 3">
    <name type="scientific">Autumnicola lenta</name>
    <dbReference type="NCBI Taxonomy" id="3075593"/>
    <lineage>
        <taxon>Bacteria</taxon>
        <taxon>Pseudomonadati</taxon>
        <taxon>Bacteroidota</taxon>
        <taxon>Flavobacteriia</taxon>
        <taxon>Flavobacteriales</taxon>
        <taxon>Flavobacteriaceae</taxon>
        <taxon>Autumnicola</taxon>
    </lineage>
</organism>
<comment type="caution">
    <text evidence="2">The sequence shown here is derived from an EMBL/GenBank/DDBJ whole genome shotgun (WGS) entry which is preliminary data.</text>
</comment>
<protein>
    <submittedName>
        <fullName evidence="2">Uncharacterized protein</fullName>
    </submittedName>
</protein>
<keyword evidence="1" id="KW-1133">Transmembrane helix</keyword>
<dbReference type="EMBL" id="JAVRHO010000013">
    <property type="protein sequence ID" value="MDT0647134.1"/>
    <property type="molecule type" value="Genomic_DNA"/>
</dbReference>
<feature type="transmembrane region" description="Helical" evidence="1">
    <location>
        <begin position="5"/>
        <end position="22"/>
    </location>
</feature>